<dbReference type="FunFam" id="1.20.1250.20:FF:000011">
    <property type="entry name" value="MFS multidrug transporter, putative"/>
    <property type="match status" value="1"/>
</dbReference>
<keyword evidence="5 9" id="KW-1133">Transmembrane helix</keyword>
<evidence type="ECO:0000256" key="3">
    <source>
        <dbReference type="ARBA" id="ARBA00022475"/>
    </source>
</evidence>
<feature type="transmembrane region" description="Helical" evidence="9">
    <location>
        <begin position="432"/>
        <end position="452"/>
    </location>
</feature>
<evidence type="ECO:0000313" key="12">
    <source>
        <dbReference type="Proteomes" id="UP000002748"/>
    </source>
</evidence>
<keyword evidence="4 9" id="KW-0812">Transmembrane</keyword>
<name>J6EVF7_TRIAS</name>
<gene>
    <name evidence="11" type="ORF">A1Q1_02418</name>
</gene>
<feature type="transmembrane region" description="Helical" evidence="9">
    <location>
        <begin position="156"/>
        <end position="177"/>
    </location>
</feature>
<feature type="transmembrane region" description="Helical" evidence="9">
    <location>
        <begin position="275"/>
        <end position="297"/>
    </location>
</feature>
<dbReference type="GO" id="GO:0022857">
    <property type="term" value="F:transmembrane transporter activity"/>
    <property type="evidence" value="ECO:0007669"/>
    <property type="project" value="InterPro"/>
</dbReference>
<feature type="transmembrane region" description="Helical" evidence="9">
    <location>
        <begin position="189"/>
        <end position="207"/>
    </location>
</feature>
<evidence type="ECO:0000256" key="9">
    <source>
        <dbReference type="SAM" id="Phobius"/>
    </source>
</evidence>
<keyword evidence="2" id="KW-0813">Transport</keyword>
<evidence type="ECO:0000313" key="11">
    <source>
        <dbReference type="EMBL" id="EJT48569.1"/>
    </source>
</evidence>
<dbReference type="Proteomes" id="UP000002748">
    <property type="component" value="Unassembled WGS sequence"/>
</dbReference>
<feature type="domain" description="Major facilitator superfamily (MFS) profile" evidence="10">
    <location>
        <begin position="122"/>
        <end position="552"/>
    </location>
</feature>
<feature type="transmembrane region" description="Helical" evidence="9">
    <location>
        <begin position="246"/>
        <end position="269"/>
    </location>
</feature>
<feature type="transmembrane region" description="Helical" evidence="9">
    <location>
        <begin position="458"/>
        <end position="482"/>
    </location>
</feature>
<dbReference type="SUPFAM" id="SSF103473">
    <property type="entry name" value="MFS general substrate transporter"/>
    <property type="match status" value="1"/>
</dbReference>
<feature type="compositionally biased region" description="Basic and acidic residues" evidence="8">
    <location>
        <begin position="587"/>
        <end position="599"/>
    </location>
</feature>
<protein>
    <recommendedName>
        <fullName evidence="10">Major facilitator superfamily (MFS) profile domain-containing protein</fullName>
    </recommendedName>
</protein>
<dbReference type="InterPro" id="IPR020846">
    <property type="entry name" value="MFS_dom"/>
</dbReference>
<keyword evidence="3" id="KW-1003">Cell membrane</keyword>
<keyword evidence="6 9" id="KW-0472">Membrane</keyword>
<dbReference type="CDD" id="cd17323">
    <property type="entry name" value="MFS_Tpo1_MDR_like"/>
    <property type="match status" value="1"/>
</dbReference>
<feature type="region of interest" description="Disordered" evidence="8">
    <location>
        <begin position="623"/>
        <end position="649"/>
    </location>
</feature>
<proteinExistence type="inferred from homology"/>
<dbReference type="AlphaFoldDB" id="J6EVF7"/>
<feature type="compositionally biased region" description="Basic and acidic residues" evidence="8">
    <location>
        <begin position="633"/>
        <end position="649"/>
    </location>
</feature>
<dbReference type="VEuPathDB" id="FungiDB:A1Q1_02418"/>
<dbReference type="RefSeq" id="XP_014179155.1">
    <property type="nucleotide sequence ID" value="XM_014323680.1"/>
</dbReference>
<feature type="transmembrane region" description="Helical" evidence="9">
    <location>
        <begin position="392"/>
        <end position="412"/>
    </location>
</feature>
<feature type="transmembrane region" description="Helical" evidence="9">
    <location>
        <begin position="120"/>
        <end position="144"/>
    </location>
</feature>
<evidence type="ECO:0000256" key="2">
    <source>
        <dbReference type="ARBA" id="ARBA00022448"/>
    </source>
</evidence>
<feature type="region of interest" description="Disordered" evidence="8">
    <location>
        <begin position="31"/>
        <end position="73"/>
    </location>
</feature>
<comment type="caution">
    <text evidence="11">The sequence shown here is derived from an EMBL/GenBank/DDBJ whole genome shotgun (WGS) entry which is preliminary data.</text>
</comment>
<sequence>MSQPVNPATSPIAAATLAERDIKEDCAPAVLLSPSTEKDAFPSSSATLGRGTASSLTESGHVDDEDHTLKKRPWHPRVTPWSDILQHEYKGAGTEADPYIVSWLPNDRENPMSYKPSYKWFITVMAATGTLAVSMGSSMLSAAVEDIKKDFPGHNTMLYIMITGIYVLGFVVGPLLWAPCSEVFGRRAMFIFTYVPFTAFNAGACGAKDMNTLLVMRFFAGTFGSSTMTNSGGIIADMFAAHQRGLAMGVFSATPFLGPAIGPIAGGFLSEASSWHWVAAVIALFAALLTAIESLLLPETYAPVLLRKRAARLTKYTGRVYRYEKDAAGTLDIKALFLNQLKVPYKLLFTEPIVFVISLYMAIIYAILYMQFTAFPLVFQGYRGWSSGTSALSFIGVSVGAFIALAYIIFWVNPQYARQHAKLGYLPPEARLPSATIGAILLPVGLFIFAWTCVPKSIHWMGPISGTVPFGAGIVLVFLGVSNYLVDSYLLLAASVMAAGTVVRSILGVVFPLFTVNIYDAMGPHWAGTFEALLAVIFVPVPILLYRYGRRVRRMTKAGRDADDLGIQITKMMQAQAAARTAAAPTELERQESRRKEEEMMSTTMVAGDVTSAGDYARDEEAIIESTAPSLRAESRASTHPAGEVKKPE</sequence>
<feature type="compositionally biased region" description="Polar residues" evidence="8">
    <location>
        <begin position="42"/>
        <end position="58"/>
    </location>
</feature>
<dbReference type="EMBL" id="ALBS01000201">
    <property type="protein sequence ID" value="EJT48569.1"/>
    <property type="molecule type" value="Genomic_DNA"/>
</dbReference>
<dbReference type="HOGENOM" id="CLU_008455_11_6_1"/>
<comment type="subcellular location">
    <subcellularLocation>
        <location evidence="1">Cell membrane</location>
        <topology evidence="1">Multi-pass membrane protein</topology>
    </subcellularLocation>
</comment>
<evidence type="ECO:0000256" key="1">
    <source>
        <dbReference type="ARBA" id="ARBA00004651"/>
    </source>
</evidence>
<dbReference type="InterPro" id="IPR011701">
    <property type="entry name" value="MFS"/>
</dbReference>
<dbReference type="OrthoDB" id="9986881at2759"/>
<dbReference type="KEGG" id="tasa:A1Q1_02418"/>
<dbReference type="GeneID" id="25985932"/>
<dbReference type="PROSITE" id="PS50850">
    <property type="entry name" value="MFS"/>
    <property type="match status" value="1"/>
</dbReference>
<dbReference type="PANTHER" id="PTHR23502:SF186">
    <property type="entry name" value="MAJOR FACILITATOR SUPERFAMILY (MFS) PROFILE DOMAIN-CONTAINING PROTEIN"/>
    <property type="match status" value="1"/>
</dbReference>
<dbReference type="Gene3D" id="1.20.1250.20">
    <property type="entry name" value="MFS general substrate transporter like domains"/>
    <property type="match status" value="1"/>
</dbReference>
<evidence type="ECO:0000256" key="7">
    <source>
        <dbReference type="ARBA" id="ARBA00038459"/>
    </source>
</evidence>
<evidence type="ECO:0000259" key="10">
    <source>
        <dbReference type="PROSITE" id="PS50850"/>
    </source>
</evidence>
<evidence type="ECO:0000256" key="8">
    <source>
        <dbReference type="SAM" id="MobiDB-lite"/>
    </source>
</evidence>
<feature type="transmembrane region" description="Helical" evidence="9">
    <location>
        <begin position="352"/>
        <end position="372"/>
    </location>
</feature>
<reference evidence="11 12" key="1">
    <citation type="journal article" date="2012" name="Eukaryot. Cell">
        <title>Draft genome sequence of CBS 2479, the standard type strain of Trichosporon asahii.</title>
        <authorList>
            <person name="Yang R.Y."/>
            <person name="Li H.T."/>
            <person name="Zhu H."/>
            <person name="Zhou G.P."/>
            <person name="Wang M."/>
            <person name="Wang L."/>
        </authorList>
    </citation>
    <scope>NUCLEOTIDE SEQUENCE [LARGE SCALE GENOMIC DNA]</scope>
    <source>
        <strain evidence="12">ATCC 90039 / CBS 2479 / JCM 2466 / KCTC 7840 / NCYC 2677 / UAMH 7654</strain>
    </source>
</reference>
<accession>J6EVF7</accession>
<feature type="transmembrane region" description="Helical" evidence="9">
    <location>
        <begin position="489"/>
        <end position="514"/>
    </location>
</feature>
<feature type="region of interest" description="Disordered" evidence="8">
    <location>
        <begin position="579"/>
        <end position="611"/>
    </location>
</feature>
<evidence type="ECO:0000256" key="6">
    <source>
        <dbReference type="ARBA" id="ARBA00023136"/>
    </source>
</evidence>
<dbReference type="InterPro" id="IPR036259">
    <property type="entry name" value="MFS_trans_sf"/>
</dbReference>
<dbReference type="Pfam" id="PF07690">
    <property type="entry name" value="MFS_1"/>
    <property type="match status" value="1"/>
</dbReference>
<evidence type="ECO:0000256" key="5">
    <source>
        <dbReference type="ARBA" id="ARBA00022989"/>
    </source>
</evidence>
<organism evidence="11 12">
    <name type="scientific">Trichosporon asahii var. asahii (strain ATCC 90039 / CBS 2479 / JCM 2466 / KCTC 7840 / NBRC 103889/ NCYC 2677 / UAMH 7654)</name>
    <name type="common">Yeast</name>
    <dbReference type="NCBI Taxonomy" id="1186058"/>
    <lineage>
        <taxon>Eukaryota</taxon>
        <taxon>Fungi</taxon>
        <taxon>Dikarya</taxon>
        <taxon>Basidiomycota</taxon>
        <taxon>Agaricomycotina</taxon>
        <taxon>Tremellomycetes</taxon>
        <taxon>Trichosporonales</taxon>
        <taxon>Trichosporonaceae</taxon>
        <taxon>Trichosporon</taxon>
    </lineage>
</organism>
<comment type="similarity">
    <text evidence="7">Belongs to the major facilitator superfamily. DHA1 family. Polyamines/proton antiporter (TC 2.A.1.2.16) subfamily.</text>
</comment>
<dbReference type="PANTHER" id="PTHR23502">
    <property type="entry name" value="MAJOR FACILITATOR SUPERFAMILY"/>
    <property type="match status" value="1"/>
</dbReference>
<feature type="transmembrane region" description="Helical" evidence="9">
    <location>
        <begin position="526"/>
        <end position="546"/>
    </location>
</feature>
<dbReference type="GO" id="GO:0005886">
    <property type="term" value="C:plasma membrane"/>
    <property type="evidence" value="ECO:0007669"/>
    <property type="project" value="UniProtKB-SubCell"/>
</dbReference>
<evidence type="ECO:0000256" key="4">
    <source>
        <dbReference type="ARBA" id="ARBA00022692"/>
    </source>
</evidence>